<sequence length="257" mass="29435">MQRKDVETELGKINFVYRKGEPLIVCLNGFGSFDTAQSFLKIIDSLPENYGIFAPDYLNSGFSGKSLKGYTIADEANELASIINTFKAKRVIILAHSIGGVYMMPMKDKINNLKAFVGIEPTTREIILNPPKEAAYIEKSKDMEKLEDQIRADLSNILTPEENKDFWDTTEQNVQKFDEKDNQNAQAALENDSYWKNDLKLDDDITSVLITEEYRQKEYKRSEYASKNSKVVSLGTYHYIHFEYPREIANIVKDVAE</sequence>
<dbReference type="KEGG" id="ljo:LJ_1224"/>
<accession>Q74J86</accession>
<dbReference type="Gene3D" id="3.40.50.1820">
    <property type="entry name" value="alpha/beta hydrolase"/>
    <property type="match status" value="1"/>
</dbReference>
<dbReference type="Pfam" id="PF00561">
    <property type="entry name" value="Abhydrolase_1"/>
    <property type="match status" value="1"/>
</dbReference>
<feature type="domain" description="AB hydrolase-1" evidence="1">
    <location>
        <begin position="22"/>
        <end position="121"/>
    </location>
</feature>
<evidence type="ECO:0000313" key="2">
    <source>
        <dbReference type="EMBL" id="AAS09045.1"/>
    </source>
</evidence>
<dbReference type="GO" id="GO:0046464">
    <property type="term" value="P:acylglycerol catabolic process"/>
    <property type="evidence" value="ECO:0007669"/>
    <property type="project" value="TreeGrafter"/>
</dbReference>
<dbReference type="InterPro" id="IPR000073">
    <property type="entry name" value="AB_hydrolase_1"/>
</dbReference>
<dbReference type="InterPro" id="IPR029058">
    <property type="entry name" value="AB_hydrolase_fold"/>
</dbReference>
<dbReference type="SUPFAM" id="SSF53474">
    <property type="entry name" value="alpha/beta-Hydrolases"/>
    <property type="match status" value="1"/>
</dbReference>
<dbReference type="GO" id="GO:0016020">
    <property type="term" value="C:membrane"/>
    <property type="evidence" value="ECO:0007669"/>
    <property type="project" value="TreeGrafter"/>
</dbReference>
<reference evidence="2 3" key="1">
    <citation type="journal article" date="2004" name="Proc. Natl. Acad. Sci. U.S.A.">
        <title>The genome sequence of the probiotic intestinal bacterium Lactobacillus johnsonii NCC 533.</title>
        <authorList>
            <person name="Pridmore R.D."/>
            <person name="Berger B."/>
            <person name="Desiere F."/>
            <person name="Vilanova D."/>
            <person name="Barretto C."/>
            <person name="Pittet A.-C."/>
            <person name="Zwahlen M.-C."/>
            <person name="Rouvet M."/>
            <person name="Altermann E."/>
            <person name="Barrangou R."/>
            <person name="Mollet B."/>
            <person name="Mercenier A."/>
            <person name="Klaenhammer T."/>
            <person name="Arigoni F."/>
            <person name="Schell M.A."/>
        </authorList>
    </citation>
    <scope>NUCLEOTIDE SEQUENCE [LARGE SCALE GENOMIC DNA]</scope>
    <source>
        <strain evidence="3">CNCM I-1225 / La1 / NCC 533</strain>
    </source>
</reference>
<evidence type="ECO:0000259" key="1">
    <source>
        <dbReference type="Pfam" id="PF00561"/>
    </source>
</evidence>
<name>Q74J86_LACJO</name>
<gene>
    <name evidence="2" type="ordered locus">LJ_1224</name>
</gene>
<dbReference type="ESTHER" id="lacjo-q74j86">
    <property type="family name" value="6_AlphaBeta_hydrolase"/>
</dbReference>
<proteinExistence type="predicted"/>
<protein>
    <recommendedName>
        <fullName evidence="1">AB hydrolase-1 domain-containing protein</fullName>
    </recommendedName>
</protein>
<dbReference type="InterPro" id="IPR050266">
    <property type="entry name" value="AB_hydrolase_sf"/>
</dbReference>
<dbReference type="RefSeq" id="WP_011162053.1">
    <property type="nucleotide sequence ID" value="NC_005362.1"/>
</dbReference>
<organism evidence="2 3">
    <name type="scientific">Lactobacillus johnsonii (strain CNCM I-12250 / La1 / NCC 533)</name>
    <dbReference type="NCBI Taxonomy" id="257314"/>
    <lineage>
        <taxon>Bacteria</taxon>
        <taxon>Bacillati</taxon>
        <taxon>Bacillota</taxon>
        <taxon>Bacilli</taxon>
        <taxon>Lactobacillales</taxon>
        <taxon>Lactobacillaceae</taxon>
        <taxon>Lactobacillus</taxon>
    </lineage>
</organism>
<dbReference type="AlphaFoldDB" id="Q74J86"/>
<dbReference type="Proteomes" id="UP000000581">
    <property type="component" value="Chromosome"/>
</dbReference>
<evidence type="ECO:0000313" key="3">
    <source>
        <dbReference type="Proteomes" id="UP000000581"/>
    </source>
</evidence>
<dbReference type="GO" id="GO:0047372">
    <property type="term" value="F:monoacylglycerol lipase activity"/>
    <property type="evidence" value="ECO:0007669"/>
    <property type="project" value="TreeGrafter"/>
</dbReference>
<dbReference type="eggNOG" id="COG0596">
    <property type="taxonomic scope" value="Bacteria"/>
</dbReference>
<dbReference type="PATRIC" id="fig|257314.6.peg.1090"/>
<dbReference type="PANTHER" id="PTHR43798:SF33">
    <property type="entry name" value="HYDROLASE, PUTATIVE (AFU_ORTHOLOGUE AFUA_2G14860)-RELATED"/>
    <property type="match status" value="1"/>
</dbReference>
<dbReference type="HOGENOM" id="CLU_1072786_0_0_9"/>
<dbReference type="PANTHER" id="PTHR43798">
    <property type="entry name" value="MONOACYLGLYCEROL LIPASE"/>
    <property type="match status" value="1"/>
</dbReference>
<dbReference type="EMBL" id="AE017198">
    <property type="protein sequence ID" value="AAS09045.1"/>
    <property type="molecule type" value="Genomic_DNA"/>
</dbReference>